<dbReference type="SUPFAM" id="SSF55729">
    <property type="entry name" value="Acyl-CoA N-acyltransferases (Nat)"/>
    <property type="match status" value="1"/>
</dbReference>
<keyword evidence="5" id="KW-1185">Reference proteome</keyword>
<dbReference type="EMBL" id="CP132353">
    <property type="protein sequence ID" value="WLS77685.1"/>
    <property type="molecule type" value="Genomic_DNA"/>
</dbReference>
<evidence type="ECO:0000313" key="5">
    <source>
        <dbReference type="Proteomes" id="UP001228139"/>
    </source>
</evidence>
<dbReference type="Gene3D" id="3.40.630.30">
    <property type="match status" value="1"/>
</dbReference>
<keyword evidence="1" id="KW-0808">Transferase</keyword>
<evidence type="ECO:0000259" key="3">
    <source>
        <dbReference type="PROSITE" id="PS51186"/>
    </source>
</evidence>
<name>A0AA50DKH0_9GAMM</name>
<evidence type="ECO:0000256" key="1">
    <source>
        <dbReference type="ARBA" id="ARBA00022679"/>
    </source>
</evidence>
<dbReference type="Proteomes" id="UP001228139">
    <property type="component" value="Chromosome"/>
</dbReference>
<dbReference type="AlphaFoldDB" id="A0AA50DKH0"/>
<dbReference type="PANTHER" id="PTHR43877">
    <property type="entry name" value="AMINOALKYLPHOSPHONATE N-ACETYLTRANSFERASE-RELATED-RELATED"/>
    <property type="match status" value="1"/>
</dbReference>
<proteinExistence type="predicted"/>
<dbReference type="KEGG" id="epi:Q3V30_14515"/>
<evidence type="ECO:0000313" key="4">
    <source>
        <dbReference type="EMBL" id="WLS77685.1"/>
    </source>
</evidence>
<dbReference type="PROSITE" id="PS51186">
    <property type="entry name" value="GNAT"/>
    <property type="match status" value="1"/>
</dbReference>
<reference evidence="4 5" key="1">
    <citation type="submission" date="2023-07" db="EMBL/GenBank/DDBJ databases">
        <title>Pathogenic bacteria of pear tree diseases.</title>
        <authorList>
            <person name="Zhang Z."/>
            <person name="He L."/>
            <person name="Huang R."/>
        </authorList>
    </citation>
    <scope>NUCLEOTIDE SEQUENCE [LARGE SCALE GENOMIC DNA]</scope>
    <source>
        <strain evidence="4 5">DE2</strain>
    </source>
</reference>
<dbReference type="GO" id="GO:0016747">
    <property type="term" value="F:acyltransferase activity, transferring groups other than amino-acyl groups"/>
    <property type="evidence" value="ECO:0007669"/>
    <property type="project" value="InterPro"/>
</dbReference>
<dbReference type="InterPro" id="IPR050832">
    <property type="entry name" value="Bact_Acetyltransf"/>
</dbReference>
<sequence length="151" mass="16732">MIMVSPGEVTSEEAKKLLAMLSMILHDITGSDGRASFNAEEVAHPRACFALARNTQGEAVGCGAIRPLAGEKDVAELKRMFASPGTWGVGHALLSFLEGEARKRGYREIWLETRKANERAVSFYLRNGYRIRENFGRYVGREEAVCLGRLL</sequence>
<keyword evidence="2" id="KW-0012">Acyltransferase</keyword>
<feature type="domain" description="N-acetyltransferase" evidence="3">
    <location>
        <begin position="7"/>
        <end position="151"/>
    </location>
</feature>
<dbReference type="PANTHER" id="PTHR43877:SF2">
    <property type="entry name" value="AMINOALKYLPHOSPHONATE N-ACETYLTRANSFERASE-RELATED"/>
    <property type="match status" value="1"/>
</dbReference>
<organism evidence="4 5">
    <name type="scientific">Erwinia pyri</name>
    <dbReference type="NCBI Taxonomy" id="3062598"/>
    <lineage>
        <taxon>Bacteria</taxon>
        <taxon>Pseudomonadati</taxon>
        <taxon>Pseudomonadota</taxon>
        <taxon>Gammaproteobacteria</taxon>
        <taxon>Enterobacterales</taxon>
        <taxon>Erwiniaceae</taxon>
        <taxon>Erwinia</taxon>
    </lineage>
</organism>
<dbReference type="Pfam" id="PF00583">
    <property type="entry name" value="Acetyltransf_1"/>
    <property type="match status" value="1"/>
</dbReference>
<dbReference type="InterPro" id="IPR000182">
    <property type="entry name" value="GNAT_dom"/>
</dbReference>
<dbReference type="CDD" id="cd04301">
    <property type="entry name" value="NAT_SF"/>
    <property type="match status" value="1"/>
</dbReference>
<protein>
    <submittedName>
        <fullName evidence="4">GNAT family N-acetyltransferase</fullName>
    </submittedName>
</protein>
<dbReference type="InterPro" id="IPR016181">
    <property type="entry name" value="Acyl_CoA_acyltransferase"/>
</dbReference>
<evidence type="ECO:0000256" key="2">
    <source>
        <dbReference type="ARBA" id="ARBA00023315"/>
    </source>
</evidence>
<gene>
    <name evidence="4" type="ORF">Q3V30_14515</name>
</gene>
<accession>A0AA50DKH0</accession>